<dbReference type="PANTHER" id="PTHR38459">
    <property type="entry name" value="PROPHAGE BACTOPRENOL-LINKED GLUCOSE TRANSLOCASE HOMOLOG"/>
    <property type="match status" value="1"/>
</dbReference>
<comment type="caution">
    <text evidence="8">The sequence shown here is derived from an EMBL/GenBank/DDBJ whole genome shotgun (WGS) entry which is preliminary data.</text>
</comment>
<protein>
    <submittedName>
        <fullName evidence="8">GtrA family protein</fullName>
    </submittedName>
</protein>
<evidence type="ECO:0000256" key="4">
    <source>
        <dbReference type="ARBA" id="ARBA00022989"/>
    </source>
</evidence>
<feature type="transmembrane region" description="Helical" evidence="6">
    <location>
        <begin position="99"/>
        <end position="122"/>
    </location>
</feature>
<keyword evidence="5 6" id="KW-0472">Membrane</keyword>
<name>A0ABV3WNA1_9HYPH</name>
<accession>A0ABV3WNA1</accession>
<evidence type="ECO:0000313" key="9">
    <source>
        <dbReference type="Proteomes" id="UP001559025"/>
    </source>
</evidence>
<dbReference type="InterPro" id="IPR051401">
    <property type="entry name" value="GtrA_CellWall_Glycosyl"/>
</dbReference>
<comment type="subcellular location">
    <subcellularLocation>
        <location evidence="1">Membrane</location>
        <topology evidence="1">Multi-pass membrane protein</topology>
    </subcellularLocation>
</comment>
<dbReference type="PANTHER" id="PTHR38459:SF1">
    <property type="entry name" value="PROPHAGE BACTOPRENOL-LINKED GLUCOSE TRANSLOCASE HOMOLOG"/>
    <property type="match status" value="1"/>
</dbReference>
<feature type="domain" description="GtrA/DPMS transmembrane" evidence="7">
    <location>
        <begin position="7"/>
        <end position="122"/>
    </location>
</feature>
<keyword evidence="9" id="KW-1185">Reference proteome</keyword>
<sequence>MKRIAAFVLAGGAGFATDAAVLYLLTGPAGVNPFLARLVSFAAAVCMTWAINRRVTFGPSERSLAREGARYGIVAVAVGLFNYLAYAGLLLAFPDLHPVAALAIASLAAMILSFLGYSRFVFGTGAG</sequence>
<evidence type="ECO:0000256" key="2">
    <source>
        <dbReference type="ARBA" id="ARBA00009399"/>
    </source>
</evidence>
<organism evidence="8 9">
    <name type="scientific">Neoaquamicrobium sediminum</name>
    <dbReference type="NCBI Taxonomy" id="1849104"/>
    <lineage>
        <taxon>Bacteria</taxon>
        <taxon>Pseudomonadati</taxon>
        <taxon>Pseudomonadota</taxon>
        <taxon>Alphaproteobacteria</taxon>
        <taxon>Hyphomicrobiales</taxon>
        <taxon>Phyllobacteriaceae</taxon>
        <taxon>Neoaquamicrobium</taxon>
    </lineage>
</organism>
<dbReference type="RefSeq" id="WP_368801413.1">
    <property type="nucleotide sequence ID" value="NZ_JAZHFV010000001.1"/>
</dbReference>
<comment type="similarity">
    <text evidence="2">Belongs to the GtrA family.</text>
</comment>
<evidence type="ECO:0000256" key="6">
    <source>
        <dbReference type="SAM" id="Phobius"/>
    </source>
</evidence>
<reference evidence="8 9" key="1">
    <citation type="submission" date="2024-01" db="EMBL/GenBank/DDBJ databases">
        <title>New evidence supports the origin of RcGTA from prophage.</title>
        <authorList>
            <person name="Xu Y."/>
            <person name="Liu B."/>
            <person name="Chen F."/>
        </authorList>
    </citation>
    <scope>NUCLEOTIDE SEQUENCE [LARGE SCALE GENOMIC DNA]</scope>
    <source>
        <strain evidence="8 9">CBW1107-2</strain>
    </source>
</reference>
<feature type="transmembrane region" description="Helical" evidence="6">
    <location>
        <begin position="71"/>
        <end position="93"/>
    </location>
</feature>
<gene>
    <name evidence="8" type="ORF">V1479_01890</name>
</gene>
<dbReference type="Pfam" id="PF04138">
    <property type="entry name" value="GtrA_DPMS_TM"/>
    <property type="match status" value="1"/>
</dbReference>
<dbReference type="EMBL" id="JAZHFV010000001">
    <property type="protein sequence ID" value="MEX4006035.1"/>
    <property type="molecule type" value="Genomic_DNA"/>
</dbReference>
<evidence type="ECO:0000256" key="5">
    <source>
        <dbReference type="ARBA" id="ARBA00023136"/>
    </source>
</evidence>
<proteinExistence type="inferred from homology"/>
<evidence type="ECO:0000259" key="7">
    <source>
        <dbReference type="Pfam" id="PF04138"/>
    </source>
</evidence>
<keyword evidence="3 6" id="KW-0812">Transmembrane</keyword>
<dbReference type="InterPro" id="IPR007267">
    <property type="entry name" value="GtrA_DPMS_TM"/>
</dbReference>
<evidence type="ECO:0000256" key="1">
    <source>
        <dbReference type="ARBA" id="ARBA00004141"/>
    </source>
</evidence>
<keyword evidence="4 6" id="KW-1133">Transmembrane helix</keyword>
<evidence type="ECO:0000256" key="3">
    <source>
        <dbReference type="ARBA" id="ARBA00022692"/>
    </source>
</evidence>
<dbReference type="Proteomes" id="UP001559025">
    <property type="component" value="Unassembled WGS sequence"/>
</dbReference>
<feature type="transmembrane region" description="Helical" evidence="6">
    <location>
        <begin position="35"/>
        <end position="51"/>
    </location>
</feature>
<evidence type="ECO:0000313" key="8">
    <source>
        <dbReference type="EMBL" id="MEX4006035.1"/>
    </source>
</evidence>